<dbReference type="GO" id="GO:0003677">
    <property type="term" value="F:DNA binding"/>
    <property type="evidence" value="ECO:0007669"/>
    <property type="project" value="UniProtKB-KW"/>
</dbReference>
<keyword evidence="1" id="KW-0238">DNA-binding</keyword>
<reference evidence="2 3" key="1">
    <citation type="submission" date="2018-01" db="EMBL/GenBank/DDBJ databases">
        <title>Whole genome analyses suggest that Burkholderia sensu lato contains two further novel genera in the rhizoxinica-symbiotica group Mycetohabitans gen. nov., and Trinickia gen. nov.: implications for the evolution of diazotrophy and nodulation in the Burkholderiaceae.</title>
        <authorList>
            <person name="Estrada-de los Santos P."/>
            <person name="Palmer M."/>
            <person name="Chavez-Ramirez B."/>
            <person name="Beukes C."/>
            <person name="Steenkamp E.T."/>
            <person name="Hirsch A.M."/>
            <person name="Manyaka P."/>
            <person name="Maluk M."/>
            <person name="Lafos M."/>
            <person name="Crook M."/>
            <person name="Gross E."/>
            <person name="Simon M.F."/>
            <person name="Bueno dos Reis Junior F."/>
            <person name="Poole P.S."/>
            <person name="Venter S.N."/>
            <person name="James E.K."/>
        </authorList>
    </citation>
    <scope>NUCLEOTIDE SEQUENCE [LARGE SCALE GENOMIC DNA]</scope>
    <source>
        <strain evidence="2 3">GP25-8</strain>
    </source>
</reference>
<organism evidence="2 3">
    <name type="scientific">Trinickia soli</name>
    <dbReference type="NCBI Taxonomy" id="380675"/>
    <lineage>
        <taxon>Bacteria</taxon>
        <taxon>Pseudomonadati</taxon>
        <taxon>Pseudomonadota</taxon>
        <taxon>Betaproteobacteria</taxon>
        <taxon>Burkholderiales</taxon>
        <taxon>Burkholderiaceae</taxon>
        <taxon>Trinickia</taxon>
    </lineage>
</organism>
<sequence>MRLTDFTDYSLRVLMYTAVRSDELVTIAEISEALGIARGHLVKIVHALGRAGYLSTTRGRTGGLRLGRPASRITVGDVVRTMEPDFRMVECFDTEGNACVITAACGLRGVLGSALRAYFEVLDKFTLADIAADQAKLSRLLGLGAAGAPGSERPLVRVARK</sequence>
<dbReference type="GO" id="GO:0003700">
    <property type="term" value="F:DNA-binding transcription factor activity"/>
    <property type="evidence" value="ECO:0007669"/>
    <property type="project" value="TreeGrafter"/>
</dbReference>
<dbReference type="RefSeq" id="WP_102612724.1">
    <property type="nucleotide sequence ID" value="NZ_CADIKD010000030.1"/>
</dbReference>
<dbReference type="InterPro" id="IPR000944">
    <property type="entry name" value="Tscrpt_reg_Rrf2"/>
</dbReference>
<dbReference type="AlphaFoldDB" id="A0A2N7VGJ9"/>
<dbReference type="PANTHER" id="PTHR33221:SF4">
    <property type="entry name" value="HTH-TYPE TRANSCRIPTIONAL REPRESSOR NSRR"/>
    <property type="match status" value="1"/>
</dbReference>
<proteinExistence type="predicted"/>
<accession>A0A2N7VGJ9</accession>
<dbReference type="InterPro" id="IPR036390">
    <property type="entry name" value="WH_DNA-bd_sf"/>
</dbReference>
<dbReference type="InterPro" id="IPR036388">
    <property type="entry name" value="WH-like_DNA-bd_sf"/>
</dbReference>
<evidence type="ECO:0000256" key="1">
    <source>
        <dbReference type="ARBA" id="ARBA00023125"/>
    </source>
</evidence>
<keyword evidence="3" id="KW-1185">Reference proteome</keyword>
<evidence type="ECO:0000313" key="3">
    <source>
        <dbReference type="Proteomes" id="UP000235347"/>
    </source>
</evidence>
<protein>
    <submittedName>
        <fullName evidence="2">Rrf2 family transcriptional regulator</fullName>
    </submittedName>
</protein>
<gene>
    <name evidence="2" type="ORF">C0Z19_26045</name>
</gene>
<evidence type="ECO:0000313" key="2">
    <source>
        <dbReference type="EMBL" id="PMS16273.1"/>
    </source>
</evidence>
<name>A0A2N7VGJ9_9BURK</name>
<dbReference type="Proteomes" id="UP000235347">
    <property type="component" value="Unassembled WGS sequence"/>
</dbReference>
<dbReference type="SUPFAM" id="SSF46785">
    <property type="entry name" value="Winged helix' DNA-binding domain"/>
    <property type="match status" value="1"/>
</dbReference>
<dbReference type="PROSITE" id="PS51197">
    <property type="entry name" value="HTH_RRF2_2"/>
    <property type="match status" value="1"/>
</dbReference>
<dbReference type="Pfam" id="PF02082">
    <property type="entry name" value="Rrf2"/>
    <property type="match status" value="1"/>
</dbReference>
<dbReference type="NCBIfam" id="TIGR00738">
    <property type="entry name" value="rrf2_super"/>
    <property type="match status" value="1"/>
</dbReference>
<dbReference type="GO" id="GO:0005829">
    <property type="term" value="C:cytosol"/>
    <property type="evidence" value="ECO:0007669"/>
    <property type="project" value="TreeGrafter"/>
</dbReference>
<comment type="caution">
    <text evidence="2">The sequence shown here is derived from an EMBL/GenBank/DDBJ whole genome shotgun (WGS) entry which is preliminary data.</text>
</comment>
<dbReference type="Gene3D" id="1.10.10.10">
    <property type="entry name" value="Winged helix-like DNA-binding domain superfamily/Winged helix DNA-binding domain"/>
    <property type="match status" value="1"/>
</dbReference>
<dbReference type="EMBL" id="PNYB01000036">
    <property type="protein sequence ID" value="PMS16273.1"/>
    <property type="molecule type" value="Genomic_DNA"/>
</dbReference>
<dbReference type="PANTHER" id="PTHR33221">
    <property type="entry name" value="WINGED HELIX-TURN-HELIX TRANSCRIPTIONAL REGULATOR, RRF2 FAMILY"/>
    <property type="match status" value="1"/>
</dbReference>